<evidence type="ECO:0000313" key="1">
    <source>
        <dbReference type="EMBL" id="KAK1869094.1"/>
    </source>
</evidence>
<keyword evidence="2" id="KW-1185">Reference proteome</keyword>
<dbReference type="EMBL" id="CM020620">
    <property type="protein sequence ID" value="KAK1869094.1"/>
    <property type="molecule type" value="Genomic_DNA"/>
</dbReference>
<reference evidence="1" key="1">
    <citation type="submission" date="2019-11" db="EMBL/GenBank/DDBJ databases">
        <title>Nori genome reveals adaptations in red seaweeds to the harsh intertidal environment.</title>
        <authorList>
            <person name="Wang D."/>
            <person name="Mao Y."/>
        </authorList>
    </citation>
    <scope>NUCLEOTIDE SEQUENCE</scope>
    <source>
        <tissue evidence="1">Gametophyte</tissue>
    </source>
</reference>
<proteinExistence type="predicted"/>
<organism evidence="1 2">
    <name type="scientific">Pyropia yezoensis</name>
    <name type="common">Susabi-nori</name>
    <name type="synonym">Porphyra yezoensis</name>
    <dbReference type="NCBI Taxonomy" id="2788"/>
    <lineage>
        <taxon>Eukaryota</taxon>
        <taxon>Rhodophyta</taxon>
        <taxon>Bangiophyceae</taxon>
        <taxon>Bangiales</taxon>
        <taxon>Bangiaceae</taxon>
        <taxon>Pyropia</taxon>
    </lineage>
</organism>
<comment type="caution">
    <text evidence="1">The sequence shown here is derived from an EMBL/GenBank/DDBJ whole genome shotgun (WGS) entry which is preliminary data.</text>
</comment>
<accession>A0ACC3CGP9</accession>
<dbReference type="Proteomes" id="UP000798662">
    <property type="component" value="Chromosome 3"/>
</dbReference>
<sequence length="2433" mass="249767">MADGPAPASADTAIEAPSRATPASGWAGPAVDGSDGAETSGPPVLDTVTPSAGATEVTVDSPADTLPTTSVVDPGDGVPPTATALDDGISEGPSPDAEATAQAAVAGDAQPRPPLPSSPLPAETTAAAGGLSSPPGVDGGQLPAVRSPPPSAEGGAPLVAVVNGIDALDNEETVAVAKALAEATNAASAAITIADVASFGQLWERFHSRIAKYAVGRKYRPLRVAWDDARDMVAAALAVADTAHAGVSGGAGAGGDGAIPPAGPEAGSPNGARSPAAMAPSAASPASSSGGDSAIARPSPPAVALLHLGELGELVARALDVGVHCGKVAIVDVCVDCIHRLLEHGHLGGGDPSGPGRASVGMNGVGGTAVGSASTPAAAAVSPAAFDDGGVAGGSGSAGAVPSTIKLDVNPSRLESAVLLVCGCLETKDEDVYLRMVQTLLTAVTSTRAGLHHGTLLAAVRTVYNIFLNATMPGTRTTARVALTRILQLVFSRMEAESASADTSSMLLTGQAQGVPVVDTTAASGSVGGGGGATDVADSTTDAAQTTPSVALTPDGALPPTVTAPVATPELADADGDFPSILQQDAYLLFRALCKLSAKELDESVAADSIPLRSKLLSLELLRRVVRSSGPAFRSGERFVRALRLYLSPTLLANCLSPSMAVVGVALDIVEVLLAKDALRPLLKAETAALFETVVFRFLEAPAAGPARRQRALALCVRISSDSHLLADLFANYDCDVQSPNLFEKLVVVLSNAAQHGSVSGGSISASSLSSPDPSGTSGGGGGVKGEVSLTAAAASTASSMAGSMASLLSASTGFASSTAAAADAADAELRANALSGVVSIVQALRRWSRPAERALEDDPSPVGAPVDGARLSRSPLVLGNGSGELGDEPLTSEAALGGDTGPPPRSPPVVSPVAGVGSVIEGSDYDMKPFEEAVRVKQLLVEGVTLFNAKPRKGIDLLVSHSVLDRDADAVAHFLRHTDGLDATSVGEYIGDGDEFNVAVMNAYTNAADLTGLTFDASLRHHLAGFRLPGEAQKIDRIMEAFAARFVACNPGVFADADVAFVLGFSTILLNTDAHNPQVKNKMTKEGFLRNNRGINNGGDVPAEVLSDLYDRIVANEIRISDTLRDSKHEAATKSLAAASSGTSSATSSANTAHNSELFRVQSERLLAQVRQQFARRRRTAYTYYSASNVQHARLMFSSVWMALLAALSQRLHCADGNDISTANRCLAGIRAAIAIASTYSLATEKVALVGALASFTRLGAVVDMRAKNVAAVRMLLAIAAMEGDHLGEQWTTVVRAVSQLQHVRTLSATTRTRRLSSSDSAPGSLGPSPLPTSPALPPSPAAGTIDAATPTAAATGSLRPSDENSRPGADEAAPTRRLSRSSTSLSKPGGGSSGSSSMDATAVDANAAALARGIDETEIERVFVNSAKLSASGLGDLLRALCAVSLEELGEPRLFCLVKLVETASLNVPARRAAEWRHLWETTLGTYFTAAMCHVNRRVALFAVDALRQLAIKLISVGDTPLPVASANGALQVQQYSDQLGGSRAGSDTGGAGGRSGAPTGNTAVNSTDGNGLQRAVLRPFESCYARSRSTSVRELVLRCVAQVVAARSSVVQSGWKALFGVLVIAADERSESLLATAFGIVESVVRDHVGNLDDVFVGTVAALSAYAHNALIESVALSAIGYLSGSCPTTLAEGRATAAARPLLVRHVVPPSGAAVVAAASAAATGEGAADGNSAVVGGDAAETAEAAAVHAVAEIVIERYEFSADVEAHIGAWFPILTGLASSVSDSRPAVRAAATEGLFRVLRAHGGTFGPSLWTLVFRGVISPLFDDVRHLPGGDRSQRLDSGGRQIPGGGSTGTGGGADQSGTPDSALPLWAAETGASALRALVDVSVEHWLAARHLLPDLLALLRSWVVQETEAVARKGVAALRLLLTGAGTRLSSSEWDAVVDALGGLFKDMSPVEILGPDGDTRELMGSPSVADPASVVGSPGDMGSSRNDTGGREHELSDRLERRTSGRLERTATSDGTSSGGMDGEGGEDELAETRYIDFRVVRAKCVVQLLLVTTVQDTVVCFYRALSTSQLLALADALEGSYQFAHDFNANVELRYSLWRAGFMTQVPNLLKQETSGLAAYFRVLLWLYIDEARGAAAKSAVETRLLSLLQRVLGGYAASCEHARSKPEEQREVAALTPVVVLMVRGQLQLSNDQFHRHLGIFFPLLLELVSTSEAREVRVAVKELLGARLSPLLGIGPTAAAAAAAAAADRRRYRRRRRSNGSDGDGVGGVDGSAHRGKVRDSSSDVDESTQPGKSSEDDDHEAGGTREGSSDDEELGGDLDDYNGDGGVAEFVPRPLLPGAARELVLSLDGVGGRSAAAIDASTALERVPGVTSVVVNVDNGTARVWAAAPEDMVLDAVRAVPAVTGVRVLHRVVVM</sequence>
<gene>
    <name evidence="1" type="ORF">I4F81_011576</name>
</gene>
<protein>
    <submittedName>
        <fullName evidence="1">Uncharacterized protein</fullName>
    </submittedName>
</protein>
<name>A0ACC3CGP9_PYRYE</name>
<evidence type="ECO:0000313" key="2">
    <source>
        <dbReference type="Proteomes" id="UP000798662"/>
    </source>
</evidence>